<evidence type="ECO:0000313" key="2">
    <source>
        <dbReference type="Proteomes" id="UP000248259"/>
    </source>
</evidence>
<keyword evidence="2" id="KW-1185">Reference proteome</keyword>
<reference evidence="1 2" key="1">
    <citation type="submission" date="2018-06" db="EMBL/GenBank/DDBJ databases">
        <title>Azoarcus communis strain SWub3 genome.</title>
        <authorList>
            <person name="Zorraquino Salvo V."/>
            <person name="Toubiana D."/>
            <person name="Blumwald E."/>
        </authorList>
    </citation>
    <scope>NUCLEOTIDE SEQUENCE [LARGE SCALE GENOMIC DNA]</scope>
    <source>
        <strain evidence="1 2">SWub3</strain>
    </source>
</reference>
<protein>
    <submittedName>
        <fullName evidence="1">Phosphoglycerate mutase</fullName>
    </submittedName>
</protein>
<organism evidence="1 2">
    <name type="scientific">Parazoarcus communis SWub3 = DSM 12120</name>
    <dbReference type="NCBI Taxonomy" id="1121029"/>
    <lineage>
        <taxon>Bacteria</taxon>
        <taxon>Pseudomonadati</taxon>
        <taxon>Pseudomonadota</taxon>
        <taxon>Betaproteobacteria</taxon>
        <taxon>Rhodocyclales</taxon>
        <taxon>Zoogloeaceae</taxon>
        <taxon>Parazoarcus</taxon>
    </lineage>
</organism>
<sequence length="185" mass="20291">MELHLIRHPKPDVASGVCYGQLDLGLAESATAVAARLRPILPERFELHTSPLQRARLLAEALGEARTDPRLMEISFGEWEGRRFDDIGQAIDDWASDPLGFRAPGGESAREMSTRVLDWLAGLRANPSSQTVVVVAHGGPLRVIAGHLLGLPPDRWLGLDFACGQATRIDVATWGTTLKWFNRHA</sequence>
<accession>A0A323V4Y6</accession>
<dbReference type="OrthoDB" id="5296884at2"/>
<dbReference type="Proteomes" id="UP000248259">
    <property type="component" value="Unassembled WGS sequence"/>
</dbReference>
<dbReference type="GO" id="GO:0005737">
    <property type="term" value="C:cytoplasm"/>
    <property type="evidence" value="ECO:0007669"/>
    <property type="project" value="TreeGrafter"/>
</dbReference>
<dbReference type="EMBL" id="QKOE01000001">
    <property type="protein sequence ID" value="PZA18506.1"/>
    <property type="molecule type" value="Genomic_DNA"/>
</dbReference>
<dbReference type="RefSeq" id="WP_110522805.1">
    <property type="nucleotide sequence ID" value="NZ_QKOE01000001.1"/>
</dbReference>
<dbReference type="Pfam" id="PF00300">
    <property type="entry name" value="His_Phos_1"/>
    <property type="match status" value="1"/>
</dbReference>
<dbReference type="SMART" id="SM00855">
    <property type="entry name" value="PGAM"/>
    <property type="match status" value="1"/>
</dbReference>
<name>A0A323V4Y6_9RHOO</name>
<dbReference type="Gene3D" id="3.40.50.1240">
    <property type="entry name" value="Phosphoglycerate mutase-like"/>
    <property type="match status" value="1"/>
</dbReference>
<dbReference type="InterPro" id="IPR013078">
    <property type="entry name" value="His_Pase_superF_clade-1"/>
</dbReference>
<dbReference type="GO" id="GO:0016791">
    <property type="term" value="F:phosphatase activity"/>
    <property type="evidence" value="ECO:0007669"/>
    <property type="project" value="TreeGrafter"/>
</dbReference>
<gene>
    <name evidence="1" type="ORF">DNK49_02990</name>
</gene>
<evidence type="ECO:0000313" key="1">
    <source>
        <dbReference type="EMBL" id="PZA18506.1"/>
    </source>
</evidence>
<dbReference type="AlphaFoldDB" id="A0A323V4Y6"/>
<dbReference type="PANTHER" id="PTHR48100">
    <property type="entry name" value="BROAD-SPECIFICITY PHOSPHATASE YOR283W-RELATED"/>
    <property type="match status" value="1"/>
</dbReference>
<dbReference type="CDD" id="cd07067">
    <property type="entry name" value="HP_PGM_like"/>
    <property type="match status" value="1"/>
</dbReference>
<dbReference type="PANTHER" id="PTHR48100:SF1">
    <property type="entry name" value="HISTIDINE PHOSPHATASE FAMILY PROTEIN-RELATED"/>
    <property type="match status" value="1"/>
</dbReference>
<dbReference type="InterPro" id="IPR029033">
    <property type="entry name" value="His_PPase_superfam"/>
</dbReference>
<proteinExistence type="predicted"/>
<dbReference type="InterPro" id="IPR050275">
    <property type="entry name" value="PGM_Phosphatase"/>
</dbReference>
<comment type="caution">
    <text evidence="1">The sequence shown here is derived from an EMBL/GenBank/DDBJ whole genome shotgun (WGS) entry which is preliminary data.</text>
</comment>
<dbReference type="SUPFAM" id="SSF53254">
    <property type="entry name" value="Phosphoglycerate mutase-like"/>
    <property type="match status" value="1"/>
</dbReference>